<evidence type="ECO:0000256" key="7">
    <source>
        <dbReference type="ARBA" id="ARBA00022483"/>
    </source>
</evidence>
<name>A0A2J8KS49_PANTR</name>
<keyword evidence="8 18" id="KW-0812">Transmembrane</keyword>
<comment type="subunit">
    <text evidence="17">Interacts (via C-terminal part) with SYT1 and SYT2; interaction with synaptotagmins making a link with the SNARE molecules. Interacts with SLC9A7.</text>
</comment>
<evidence type="ECO:0000256" key="15">
    <source>
        <dbReference type="ARBA" id="ARBA00023329"/>
    </source>
</evidence>
<keyword evidence="14 18" id="KW-0472">Membrane</keyword>
<comment type="caution">
    <text evidence="19">The sequence shown here is derived from an EMBL/GenBank/DDBJ whole genome shotgun (WGS) entry which is preliminary data.</text>
</comment>
<evidence type="ECO:0000256" key="12">
    <source>
        <dbReference type="ARBA" id="ARBA00023018"/>
    </source>
</evidence>
<gene>
    <name evidence="19" type="ORF">CK820_G0036628</name>
</gene>
<dbReference type="PANTHER" id="PTHR10687">
    <property type="entry name" value="SECRETORY CARRIER-ASSOCIATED MEMBRANE PROTEIN SCAMP"/>
    <property type="match status" value="1"/>
</dbReference>
<evidence type="ECO:0000256" key="13">
    <source>
        <dbReference type="ARBA" id="ARBA00023034"/>
    </source>
</evidence>
<dbReference type="GO" id="GO:0005886">
    <property type="term" value="C:plasma membrane"/>
    <property type="evidence" value="ECO:0007669"/>
    <property type="project" value="UniProtKB-SubCell"/>
</dbReference>
<evidence type="ECO:0000256" key="2">
    <source>
        <dbReference type="ARBA" id="ARBA00004195"/>
    </source>
</evidence>
<evidence type="ECO:0000256" key="18">
    <source>
        <dbReference type="RuleBase" id="RU363122"/>
    </source>
</evidence>
<evidence type="ECO:0000256" key="10">
    <source>
        <dbReference type="ARBA" id="ARBA00022927"/>
    </source>
</evidence>
<dbReference type="PANTHER" id="PTHR10687:SF5">
    <property type="entry name" value="SECRETORY CARRIER-ASSOCIATED MEMBRANE PROTEIN 5"/>
    <property type="match status" value="1"/>
</dbReference>
<sequence length="168" mass="18139">MHLNLEGLGGLEGREALALCPGDGSHLLCRRTDSSFSFMAFFFTFMAQLVISIIQAVGIPGWGVCGWIATISFFGTNIGSAVVMLIPTVMFTVMAVFSFIALSMVHKFYRGSGGSFSKAQEEWTTGAWKNPHVQQAAQNAAMGAAQGAMNQPQTQYSATPNYTYSNEM</sequence>
<evidence type="ECO:0000313" key="20">
    <source>
        <dbReference type="Proteomes" id="UP000236370"/>
    </source>
</evidence>
<keyword evidence="7" id="KW-0268">Exocytosis</keyword>
<keyword evidence="15" id="KW-0968">Cytoplasmic vesicle</keyword>
<evidence type="ECO:0000256" key="6">
    <source>
        <dbReference type="ARBA" id="ARBA00022475"/>
    </source>
</evidence>
<evidence type="ECO:0000313" key="19">
    <source>
        <dbReference type="EMBL" id="PNI37833.1"/>
    </source>
</evidence>
<dbReference type="GO" id="GO:0030672">
    <property type="term" value="C:synaptic vesicle membrane"/>
    <property type="evidence" value="ECO:0007669"/>
    <property type="project" value="UniProtKB-SubCell"/>
</dbReference>
<accession>A0A2J8KS49</accession>
<evidence type="ECO:0000256" key="8">
    <source>
        <dbReference type="ARBA" id="ARBA00022692"/>
    </source>
</evidence>
<feature type="transmembrane region" description="Helical" evidence="18">
    <location>
        <begin position="78"/>
        <end position="102"/>
    </location>
</feature>
<evidence type="ECO:0000256" key="9">
    <source>
        <dbReference type="ARBA" id="ARBA00022753"/>
    </source>
</evidence>
<comment type="caution">
    <text evidence="18">Lacks conserved residue(s) required for the propagation of feature annotation.</text>
</comment>
<keyword evidence="9" id="KW-0967">Endosome</keyword>
<evidence type="ECO:0000256" key="17">
    <source>
        <dbReference type="ARBA" id="ARBA00038598"/>
    </source>
</evidence>
<dbReference type="Proteomes" id="UP000236370">
    <property type="component" value="Unassembled WGS sequence"/>
</dbReference>
<organism evidence="19 20">
    <name type="scientific">Pan troglodytes</name>
    <name type="common">Chimpanzee</name>
    <dbReference type="NCBI Taxonomy" id="9598"/>
    <lineage>
        <taxon>Eukaryota</taxon>
        <taxon>Metazoa</taxon>
        <taxon>Chordata</taxon>
        <taxon>Craniata</taxon>
        <taxon>Vertebrata</taxon>
        <taxon>Euteleostomi</taxon>
        <taxon>Mammalia</taxon>
        <taxon>Eutheria</taxon>
        <taxon>Euarchontoglires</taxon>
        <taxon>Primates</taxon>
        <taxon>Haplorrhini</taxon>
        <taxon>Catarrhini</taxon>
        <taxon>Hominidae</taxon>
        <taxon>Pan</taxon>
    </lineage>
</organism>
<keyword evidence="10" id="KW-0653">Protein transport</keyword>
<dbReference type="InterPro" id="IPR007273">
    <property type="entry name" value="SCAMP"/>
</dbReference>
<keyword evidence="12" id="KW-0770">Synapse</keyword>
<keyword evidence="5 18" id="KW-0813">Transport</keyword>
<dbReference type="AlphaFoldDB" id="A0A2J8KS49"/>
<comment type="similarity">
    <text evidence="16">Belongs to the SCAMP family. SCAMP5 subfamily.</text>
</comment>
<evidence type="ECO:0000256" key="4">
    <source>
        <dbReference type="ARBA" id="ARBA00004651"/>
    </source>
</evidence>
<comment type="subcellular location">
    <subcellularLocation>
        <location evidence="4">Cell membrane</location>
        <topology evidence="4">Multi-pass membrane protein</topology>
    </subcellularLocation>
    <subcellularLocation>
        <location evidence="3">Cytoplasmic vesicle</location>
        <location evidence="3">Secretory vesicle</location>
        <location evidence="3">Synaptic vesicle membrane</location>
        <topology evidence="3">Multi-pass membrane protein</topology>
    </subcellularLocation>
    <subcellularLocation>
        <location evidence="1">Golgi apparatus</location>
        <location evidence="1">trans-Golgi network membrane</location>
        <topology evidence="1">Multi-pass membrane protein</topology>
    </subcellularLocation>
    <subcellularLocation>
        <location evidence="18">Membrane</location>
        <topology evidence="18">Multi-pass membrane protein</topology>
    </subcellularLocation>
    <subcellularLocation>
        <location evidence="2">Recycling endosome membrane</location>
        <topology evidence="2">Multi-pass membrane protein</topology>
    </subcellularLocation>
</comment>
<evidence type="ECO:0000256" key="1">
    <source>
        <dbReference type="ARBA" id="ARBA00004166"/>
    </source>
</evidence>
<dbReference type="GO" id="GO:0006887">
    <property type="term" value="P:exocytosis"/>
    <property type="evidence" value="ECO:0007669"/>
    <property type="project" value="UniProtKB-KW"/>
</dbReference>
<evidence type="ECO:0000256" key="11">
    <source>
        <dbReference type="ARBA" id="ARBA00022989"/>
    </source>
</evidence>
<evidence type="ECO:0000256" key="5">
    <source>
        <dbReference type="ARBA" id="ARBA00022448"/>
    </source>
</evidence>
<dbReference type="EMBL" id="NBAG03000345">
    <property type="protein sequence ID" value="PNI37833.1"/>
    <property type="molecule type" value="Genomic_DNA"/>
</dbReference>
<proteinExistence type="inferred from homology"/>
<keyword evidence="6" id="KW-1003">Cell membrane</keyword>
<evidence type="ECO:0000256" key="16">
    <source>
        <dbReference type="ARBA" id="ARBA00038169"/>
    </source>
</evidence>
<evidence type="ECO:0000256" key="14">
    <source>
        <dbReference type="ARBA" id="ARBA00023136"/>
    </source>
</evidence>
<evidence type="ECO:0000256" key="3">
    <source>
        <dbReference type="ARBA" id="ARBA00004644"/>
    </source>
</evidence>
<dbReference type="GO" id="GO:0015031">
    <property type="term" value="P:protein transport"/>
    <property type="evidence" value="ECO:0007669"/>
    <property type="project" value="UniProtKB-KW"/>
</dbReference>
<keyword evidence="13" id="KW-0333">Golgi apparatus</keyword>
<dbReference type="GO" id="GO:0005794">
    <property type="term" value="C:Golgi apparatus"/>
    <property type="evidence" value="ECO:0007669"/>
    <property type="project" value="UniProtKB-SubCell"/>
</dbReference>
<dbReference type="GO" id="GO:0055038">
    <property type="term" value="C:recycling endosome membrane"/>
    <property type="evidence" value="ECO:0007669"/>
    <property type="project" value="UniProtKB-SubCell"/>
</dbReference>
<keyword evidence="11 18" id="KW-1133">Transmembrane helix</keyword>
<dbReference type="Pfam" id="PF04144">
    <property type="entry name" value="SCAMP"/>
    <property type="match status" value="1"/>
</dbReference>
<reference evidence="19 20" key="1">
    <citation type="submission" date="2017-12" db="EMBL/GenBank/DDBJ databases">
        <title>High-resolution comparative analysis of great ape genomes.</title>
        <authorList>
            <person name="Pollen A."/>
            <person name="Hastie A."/>
            <person name="Hormozdiari F."/>
            <person name="Dougherty M."/>
            <person name="Liu R."/>
            <person name="Chaisson M."/>
            <person name="Hoppe E."/>
            <person name="Hill C."/>
            <person name="Pang A."/>
            <person name="Hillier L."/>
            <person name="Baker C."/>
            <person name="Armstrong J."/>
            <person name="Shendure J."/>
            <person name="Paten B."/>
            <person name="Wilson R."/>
            <person name="Chao H."/>
            <person name="Schneider V."/>
            <person name="Ventura M."/>
            <person name="Kronenberg Z."/>
            <person name="Murali S."/>
            <person name="Gordon D."/>
            <person name="Cantsilieris S."/>
            <person name="Munson K."/>
            <person name="Nelson B."/>
            <person name="Raja A."/>
            <person name="Underwood J."/>
            <person name="Diekhans M."/>
            <person name="Fiddes I."/>
            <person name="Haussler D."/>
            <person name="Eichler E."/>
        </authorList>
    </citation>
    <scope>NUCLEOTIDE SEQUENCE [LARGE SCALE GENOMIC DNA]</scope>
    <source>
        <strain evidence="19">Yerkes chimp pedigree #C0471</strain>
    </source>
</reference>
<protein>
    <recommendedName>
        <fullName evidence="18">Secretory carrier-associated membrane protein</fullName>
        <shortName evidence="18">Secretory carrier membrane protein</shortName>
    </recommendedName>
</protein>